<evidence type="ECO:0000313" key="2">
    <source>
        <dbReference type="EMBL" id="QHS99499.1"/>
    </source>
</evidence>
<sequence>MDTKIPNHWKELRLEFVEPSKYKTYKVLINDHKEHCNRSEKNNIKKRTKKSTPENHSRTESIIKKTPYPRKIHTPRQKCVIQ</sequence>
<name>A0A6C0C6S8_9ZZZZ</name>
<accession>A0A6C0C6S8</accession>
<protein>
    <submittedName>
        <fullName evidence="2">Uncharacterized protein</fullName>
    </submittedName>
</protein>
<proteinExistence type="predicted"/>
<dbReference type="EMBL" id="MN739344">
    <property type="protein sequence ID" value="QHS99499.1"/>
    <property type="molecule type" value="Genomic_DNA"/>
</dbReference>
<feature type="region of interest" description="Disordered" evidence="1">
    <location>
        <begin position="36"/>
        <end position="82"/>
    </location>
</feature>
<feature type="compositionally biased region" description="Basic residues" evidence="1">
    <location>
        <begin position="67"/>
        <end position="76"/>
    </location>
</feature>
<reference evidence="2" key="1">
    <citation type="journal article" date="2020" name="Nature">
        <title>Giant virus diversity and host interactions through global metagenomics.</title>
        <authorList>
            <person name="Schulz F."/>
            <person name="Roux S."/>
            <person name="Paez-Espino D."/>
            <person name="Jungbluth S."/>
            <person name="Walsh D.A."/>
            <person name="Denef V.J."/>
            <person name="McMahon K.D."/>
            <person name="Konstantinidis K.T."/>
            <person name="Eloe-Fadrosh E.A."/>
            <person name="Kyrpides N.C."/>
            <person name="Woyke T."/>
        </authorList>
    </citation>
    <scope>NUCLEOTIDE SEQUENCE</scope>
    <source>
        <strain evidence="2">GVMAG-M-3300020187-37</strain>
    </source>
</reference>
<dbReference type="AlphaFoldDB" id="A0A6C0C6S8"/>
<evidence type="ECO:0000256" key="1">
    <source>
        <dbReference type="SAM" id="MobiDB-lite"/>
    </source>
</evidence>
<feature type="compositionally biased region" description="Basic and acidic residues" evidence="1">
    <location>
        <begin position="51"/>
        <end position="63"/>
    </location>
</feature>
<organism evidence="2">
    <name type="scientific">viral metagenome</name>
    <dbReference type="NCBI Taxonomy" id="1070528"/>
    <lineage>
        <taxon>unclassified sequences</taxon>
        <taxon>metagenomes</taxon>
        <taxon>organismal metagenomes</taxon>
    </lineage>
</organism>